<name>A0ABS7L9U2_9FIRM</name>
<evidence type="ECO:0000313" key="1">
    <source>
        <dbReference type="EMBL" id="MBY0759723.1"/>
    </source>
</evidence>
<keyword evidence="2" id="KW-1185">Reference proteome</keyword>
<dbReference type="InterPro" id="IPR017642">
    <property type="entry name" value="DNA_S_mod_DndB"/>
</dbReference>
<dbReference type="NCBIfam" id="TIGR03187">
    <property type="entry name" value="DGQHR"/>
    <property type="match status" value="1"/>
</dbReference>
<protein>
    <submittedName>
        <fullName evidence="1">DNA sulfur modification protein DndB</fullName>
    </submittedName>
</protein>
<dbReference type="Proteomes" id="UP000779049">
    <property type="component" value="Unassembled WGS sequence"/>
</dbReference>
<dbReference type="NCBIfam" id="TIGR03233">
    <property type="entry name" value="DNA_S_dndB"/>
    <property type="match status" value="1"/>
</dbReference>
<sequence length="355" mass="40900">MDYVYKFPVVRGIQAKREYFIAMVPLKMLPRLFPIDDEYVLPEYRAQRKLNEARIPVISKYILDNRDSYVFSALAASIDGDFCFKADNSNQDAGTLEVSMDAKFLINDGQHRKSSILEAMREDPSLGDETISIVFFADKGLARSQQIFTDLNKNAVKTSNSISELYDSRDEMAVITRNIIWKIEFLNTYTDKEKDILGKFSSKLFTLNTIYSANKIVVGGKIEDKTEDFLTTYWEMVVANMLPWQELSNKEITKVDLREQYIATQNIVIQALGRVGNYFYSNSDLDMQKYLEILKEINWNRSASIWHLRAISENGRIITNKRAALLISNVIKKVMKLPLSKEEQMAEEKLKKIVG</sequence>
<dbReference type="EMBL" id="VIRV01000023">
    <property type="protein sequence ID" value="MBY0759723.1"/>
    <property type="molecule type" value="Genomic_DNA"/>
</dbReference>
<dbReference type="RefSeq" id="WP_221920263.1">
    <property type="nucleotide sequence ID" value="NZ_CP173660.1"/>
</dbReference>
<reference evidence="1 2" key="1">
    <citation type="journal article" date="2020" name="New Microbes New Infect">
        <title>Sellimonas caecigallum sp. nov., description and genome sequence of a new member of the Sellimonas genus isolated from the cecum of feral chicken.</title>
        <authorList>
            <person name="Wongkuna S."/>
            <person name="Ghimire S."/>
            <person name="Antony L."/>
            <person name="Chankhamhaengdecha S."/>
            <person name="Janvilisri T."/>
            <person name="Scaria J."/>
        </authorList>
    </citation>
    <scope>NUCLEOTIDE SEQUENCE [LARGE SCALE GENOMIC DNA]</scope>
    <source>
        <strain evidence="1 2">SW451</strain>
    </source>
</reference>
<gene>
    <name evidence="1" type="primary">dndB</name>
    <name evidence="1" type="ORF">FLB61_11645</name>
</gene>
<accession>A0ABS7L9U2</accession>
<dbReference type="CDD" id="cd16412">
    <property type="entry name" value="dndB"/>
    <property type="match status" value="1"/>
</dbReference>
<proteinExistence type="predicted"/>
<dbReference type="Pfam" id="PF14072">
    <property type="entry name" value="DndB"/>
    <property type="match status" value="1"/>
</dbReference>
<organism evidence="1 2">
    <name type="scientific">Sellimonas caecigallum</name>
    <dbReference type="NCBI Taxonomy" id="2592333"/>
    <lineage>
        <taxon>Bacteria</taxon>
        <taxon>Bacillati</taxon>
        <taxon>Bacillota</taxon>
        <taxon>Clostridia</taxon>
        <taxon>Lachnospirales</taxon>
        <taxon>Lachnospiraceae</taxon>
        <taxon>Sellimonas</taxon>
    </lineage>
</organism>
<comment type="caution">
    <text evidence="1">The sequence shown here is derived from an EMBL/GenBank/DDBJ whole genome shotgun (WGS) entry which is preliminary data.</text>
</comment>
<evidence type="ECO:0000313" key="2">
    <source>
        <dbReference type="Proteomes" id="UP000779049"/>
    </source>
</evidence>
<dbReference type="InterPro" id="IPR017601">
    <property type="entry name" value="DGQHR-contain_dom"/>
</dbReference>